<dbReference type="EMBL" id="BAAALD010000004">
    <property type="protein sequence ID" value="GAA1070875.1"/>
    <property type="molecule type" value="Genomic_DNA"/>
</dbReference>
<feature type="compositionally biased region" description="Low complexity" evidence="4">
    <location>
        <begin position="37"/>
        <end position="63"/>
    </location>
</feature>
<protein>
    <recommendedName>
        <fullName evidence="6">Glycoside hydrolase family 3 N-terminal domain-containing protein</fullName>
    </recommendedName>
</protein>
<feature type="domain" description="Glycoside hydrolase family 3 N-terminal" evidence="6">
    <location>
        <begin position="108"/>
        <end position="405"/>
    </location>
</feature>
<organism evidence="7 8">
    <name type="scientific">Kitasatospora arboriphila</name>
    <dbReference type="NCBI Taxonomy" id="258052"/>
    <lineage>
        <taxon>Bacteria</taxon>
        <taxon>Bacillati</taxon>
        <taxon>Actinomycetota</taxon>
        <taxon>Actinomycetes</taxon>
        <taxon>Kitasatosporales</taxon>
        <taxon>Streptomycetaceae</taxon>
        <taxon>Kitasatospora</taxon>
    </lineage>
</organism>
<feature type="compositionally biased region" description="Polar residues" evidence="4">
    <location>
        <begin position="23"/>
        <end position="33"/>
    </location>
</feature>
<dbReference type="PANTHER" id="PTHR30480">
    <property type="entry name" value="BETA-HEXOSAMINIDASE-RELATED"/>
    <property type="match status" value="1"/>
</dbReference>
<feature type="signal peptide" evidence="5">
    <location>
        <begin position="1"/>
        <end position="22"/>
    </location>
</feature>
<accession>A0ABN1TA60</accession>
<evidence type="ECO:0000313" key="7">
    <source>
        <dbReference type="EMBL" id="GAA1070875.1"/>
    </source>
</evidence>
<dbReference type="PANTHER" id="PTHR30480:SF14">
    <property type="entry name" value="HYDROLASE, PUTATIVE (AFU_ORTHOLOGUE AFUA_4G13770)-RELATED"/>
    <property type="match status" value="1"/>
</dbReference>
<proteinExistence type="inferred from homology"/>
<dbReference type="SUPFAM" id="SSF51445">
    <property type="entry name" value="(Trans)glycosidases"/>
    <property type="match status" value="1"/>
</dbReference>
<evidence type="ECO:0000256" key="4">
    <source>
        <dbReference type="SAM" id="MobiDB-lite"/>
    </source>
</evidence>
<evidence type="ECO:0000256" key="3">
    <source>
        <dbReference type="ARBA" id="ARBA00023295"/>
    </source>
</evidence>
<dbReference type="InterPro" id="IPR017853">
    <property type="entry name" value="GH"/>
</dbReference>
<comment type="caution">
    <text evidence="7">The sequence shown here is derived from an EMBL/GenBank/DDBJ whole genome shotgun (WGS) entry which is preliminary data.</text>
</comment>
<evidence type="ECO:0000256" key="5">
    <source>
        <dbReference type="SAM" id="SignalP"/>
    </source>
</evidence>
<keyword evidence="5" id="KW-0732">Signal</keyword>
<dbReference type="InterPro" id="IPR001764">
    <property type="entry name" value="Glyco_hydro_3_N"/>
</dbReference>
<gene>
    <name evidence="7" type="ORF">GCM10009663_07320</name>
</gene>
<sequence length="411" mass="41719">MSSHARWLTVSLVMLMAACATAPRTSAGQSSATPRPGSTSASRAGSAAVGPSQAPSSASADSAEPTWRTLTPPAAGPVTDEQLAGQRIVYSYPGPVVPDSVLAAVRGGRAAGVIFFAENIPDTATLRTAVDRLREAQRQSPVAAPLLLMTDQEGGRVRRLPGAPELSAREVGESADAVAVAARTGTEAGRNLAAAGLNVNLAPVLDVYEAPGNFIDAKHRSYGQDPAVVADLAAAFAVAQRQEGVAATAKHFPGLGTAPAGMNTDAGPVSLPVPLERLRSAEEAPYRAALAVGVPLVMLSWAVYPALDAERPAGLSPAVVRGELRERLGFRGVTVTDALEAGALDGFGDTGARAVAAAAAGMDLMLCSARDADQGERAAQSLAGALADGRLDRAGFTAAAARIAALRGALR</sequence>
<dbReference type="InterPro" id="IPR050226">
    <property type="entry name" value="NagZ_Beta-hexosaminidase"/>
</dbReference>
<evidence type="ECO:0000256" key="1">
    <source>
        <dbReference type="ARBA" id="ARBA00005336"/>
    </source>
</evidence>
<feature type="chain" id="PRO_5047282233" description="Glycoside hydrolase family 3 N-terminal domain-containing protein" evidence="5">
    <location>
        <begin position="23"/>
        <end position="411"/>
    </location>
</feature>
<dbReference type="Pfam" id="PF00933">
    <property type="entry name" value="Glyco_hydro_3"/>
    <property type="match status" value="1"/>
</dbReference>
<dbReference type="PROSITE" id="PS51257">
    <property type="entry name" value="PROKAR_LIPOPROTEIN"/>
    <property type="match status" value="1"/>
</dbReference>
<evidence type="ECO:0000259" key="6">
    <source>
        <dbReference type="Pfam" id="PF00933"/>
    </source>
</evidence>
<evidence type="ECO:0000313" key="8">
    <source>
        <dbReference type="Proteomes" id="UP001499987"/>
    </source>
</evidence>
<dbReference type="InterPro" id="IPR036962">
    <property type="entry name" value="Glyco_hydro_3_N_sf"/>
</dbReference>
<dbReference type="Proteomes" id="UP001499987">
    <property type="component" value="Unassembled WGS sequence"/>
</dbReference>
<keyword evidence="2" id="KW-0378">Hydrolase</keyword>
<keyword evidence="8" id="KW-1185">Reference proteome</keyword>
<dbReference type="Gene3D" id="3.20.20.300">
    <property type="entry name" value="Glycoside hydrolase, family 3, N-terminal domain"/>
    <property type="match status" value="1"/>
</dbReference>
<comment type="similarity">
    <text evidence="1">Belongs to the glycosyl hydrolase 3 family.</text>
</comment>
<reference evidence="7 8" key="1">
    <citation type="journal article" date="2019" name="Int. J. Syst. Evol. Microbiol.">
        <title>The Global Catalogue of Microorganisms (GCM) 10K type strain sequencing project: providing services to taxonomists for standard genome sequencing and annotation.</title>
        <authorList>
            <consortium name="The Broad Institute Genomics Platform"/>
            <consortium name="The Broad Institute Genome Sequencing Center for Infectious Disease"/>
            <person name="Wu L."/>
            <person name="Ma J."/>
        </authorList>
    </citation>
    <scope>NUCLEOTIDE SEQUENCE [LARGE SCALE GENOMIC DNA]</scope>
    <source>
        <strain evidence="7 8">JCM 13002</strain>
    </source>
</reference>
<evidence type="ECO:0000256" key="2">
    <source>
        <dbReference type="ARBA" id="ARBA00022801"/>
    </source>
</evidence>
<keyword evidence="3" id="KW-0326">Glycosidase</keyword>
<name>A0ABN1TA60_9ACTN</name>
<feature type="region of interest" description="Disordered" evidence="4">
    <location>
        <begin position="23"/>
        <end position="79"/>
    </location>
</feature>